<dbReference type="SMART" id="SM00862">
    <property type="entry name" value="Trans_reg_C"/>
    <property type="match status" value="1"/>
</dbReference>
<dbReference type="CDD" id="cd00383">
    <property type="entry name" value="trans_reg_C"/>
    <property type="match status" value="1"/>
</dbReference>
<dbReference type="GO" id="GO:0003677">
    <property type="term" value="F:DNA binding"/>
    <property type="evidence" value="ECO:0007669"/>
    <property type="project" value="UniProtKB-KW"/>
</dbReference>
<keyword evidence="2 5" id="KW-0238">DNA-binding</keyword>
<dbReference type="PANTHER" id="PTHR48111">
    <property type="entry name" value="REGULATOR OF RPOS"/>
    <property type="match status" value="1"/>
</dbReference>
<comment type="caution">
    <text evidence="8">The sequence shown here is derived from an EMBL/GenBank/DDBJ whole genome shotgun (WGS) entry which is preliminary data.</text>
</comment>
<dbReference type="PROSITE" id="PS50110">
    <property type="entry name" value="RESPONSE_REGULATORY"/>
    <property type="match status" value="1"/>
</dbReference>
<evidence type="ECO:0000256" key="2">
    <source>
        <dbReference type="ARBA" id="ARBA00023125"/>
    </source>
</evidence>
<accession>A0ABX9XMW2</accession>
<feature type="modified residue" description="4-aspartylphosphate" evidence="4">
    <location>
        <position position="56"/>
    </location>
</feature>
<evidence type="ECO:0000313" key="9">
    <source>
        <dbReference type="Proteomes" id="UP000275199"/>
    </source>
</evidence>
<feature type="domain" description="OmpR/PhoB-type" evidence="7">
    <location>
        <begin position="132"/>
        <end position="233"/>
    </location>
</feature>
<evidence type="ECO:0000313" key="8">
    <source>
        <dbReference type="EMBL" id="ROZ86330.1"/>
    </source>
</evidence>
<dbReference type="Gene3D" id="1.10.10.10">
    <property type="entry name" value="Winged helix-like DNA-binding domain superfamily/Winged helix DNA-binding domain"/>
    <property type="match status" value="1"/>
</dbReference>
<dbReference type="Pfam" id="PF00072">
    <property type="entry name" value="Response_reg"/>
    <property type="match status" value="1"/>
</dbReference>
<reference evidence="8 9" key="1">
    <citation type="submission" date="2018-11" db="EMBL/GenBank/DDBJ databases">
        <authorList>
            <person name="Jang G.I."/>
            <person name="Hwang C.Y."/>
        </authorList>
    </citation>
    <scope>NUCLEOTIDE SEQUENCE [LARGE SCALE GENOMIC DNA]</scope>
    <source>
        <strain evidence="8 9">SSM26</strain>
    </source>
</reference>
<dbReference type="EMBL" id="RKKU01000005">
    <property type="protein sequence ID" value="ROZ86330.1"/>
    <property type="molecule type" value="Genomic_DNA"/>
</dbReference>
<dbReference type="Pfam" id="PF00486">
    <property type="entry name" value="Trans_reg_C"/>
    <property type="match status" value="1"/>
</dbReference>
<sequence>MSLAGLRIAVIEDNVDLREELLFFLRHRGYSAWGVGSAEAFWKELHRNPVEVVIVDLGLPGEDGFSVIEYLHALGGYGLVILTAQGGERERLRGINLGADLFLVKPINFASFTASLYALCSRLRAGDTNSSDAVFEVQQDKWLLDLEQMRLSGPIGDEVVLSSQELDLLKPLMRSATQIFSREALHDLLFDYAEETDTHRIDVILSRLRAKAKKQGLRLPIRSVFGKGIVFTGKAACF</sequence>
<evidence type="ECO:0000259" key="6">
    <source>
        <dbReference type="PROSITE" id="PS50110"/>
    </source>
</evidence>
<dbReference type="InterPro" id="IPR001789">
    <property type="entry name" value="Sig_transdc_resp-reg_receiver"/>
</dbReference>
<dbReference type="InterPro" id="IPR016032">
    <property type="entry name" value="Sig_transdc_resp-reg_C-effctor"/>
</dbReference>
<proteinExistence type="predicted"/>
<evidence type="ECO:0000259" key="7">
    <source>
        <dbReference type="PROSITE" id="PS51755"/>
    </source>
</evidence>
<gene>
    <name evidence="8" type="ORF">EF096_06220</name>
</gene>
<dbReference type="PROSITE" id="PS51755">
    <property type="entry name" value="OMPR_PHOB"/>
    <property type="match status" value="1"/>
</dbReference>
<keyword evidence="1" id="KW-0805">Transcription regulation</keyword>
<dbReference type="InterPro" id="IPR011006">
    <property type="entry name" value="CheY-like_superfamily"/>
</dbReference>
<protein>
    <submittedName>
        <fullName evidence="8">DNA-binding response regulator</fullName>
    </submittedName>
</protein>
<dbReference type="SMART" id="SM00448">
    <property type="entry name" value="REC"/>
    <property type="match status" value="1"/>
</dbReference>
<dbReference type="Gene3D" id="3.40.50.2300">
    <property type="match status" value="1"/>
</dbReference>
<evidence type="ECO:0000256" key="3">
    <source>
        <dbReference type="ARBA" id="ARBA00023163"/>
    </source>
</evidence>
<keyword evidence="4" id="KW-0597">Phosphoprotein</keyword>
<evidence type="ECO:0000256" key="5">
    <source>
        <dbReference type="PROSITE-ProRule" id="PRU01091"/>
    </source>
</evidence>
<dbReference type="SUPFAM" id="SSF46894">
    <property type="entry name" value="C-terminal effector domain of the bipartite response regulators"/>
    <property type="match status" value="1"/>
</dbReference>
<evidence type="ECO:0000256" key="1">
    <source>
        <dbReference type="ARBA" id="ARBA00023015"/>
    </source>
</evidence>
<dbReference type="Proteomes" id="UP000275199">
    <property type="component" value="Unassembled WGS sequence"/>
</dbReference>
<keyword evidence="9" id="KW-1185">Reference proteome</keyword>
<dbReference type="InterPro" id="IPR039420">
    <property type="entry name" value="WalR-like"/>
</dbReference>
<evidence type="ECO:0000256" key="4">
    <source>
        <dbReference type="PROSITE-ProRule" id="PRU00169"/>
    </source>
</evidence>
<dbReference type="InterPro" id="IPR036388">
    <property type="entry name" value="WH-like_DNA-bd_sf"/>
</dbReference>
<keyword evidence="3" id="KW-0804">Transcription</keyword>
<feature type="domain" description="Response regulatory" evidence="6">
    <location>
        <begin position="7"/>
        <end position="120"/>
    </location>
</feature>
<dbReference type="InterPro" id="IPR001867">
    <property type="entry name" value="OmpR/PhoB-type_DNA-bd"/>
</dbReference>
<dbReference type="RefSeq" id="WP_123888760.1">
    <property type="nucleotide sequence ID" value="NZ_RKKU01000005.1"/>
</dbReference>
<dbReference type="SUPFAM" id="SSF52172">
    <property type="entry name" value="CheY-like"/>
    <property type="match status" value="1"/>
</dbReference>
<dbReference type="PANTHER" id="PTHR48111:SF67">
    <property type="entry name" value="TRANSCRIPTIONAL REGULATORY PROTEIN TCTD"/>
    <property type="match status" value="1"/>
</dbReference>
<feature type="DNA-binding region" description="OmpR/PhoB-type" evidence="5">
    <location>
        <begin position="132"/>
        <end position="233"/>
    </location>
</feature>
<organism evidence="8 9">
    <name type="scientific">Pseudomonas neustonica</name>
    <dbReference type="NCBI Taxonomy" id="2487346"/>
    <lineage>
        <taxon>Bacteria</taxon>
        <taxon>Pseudomonadati</taxon>
        <taxon>Pseudomonadota</taxon>
        <taxon>Gammaproteobacteria</taxon>
        <taxon>Pseudomonadales</taxon>
        <taxon>Pseudomonadaceae</taxon>
        <taxon>Pseudomonas</taxon>
    </lineage>
</organism>
<name>A0ABX9XMW2_9PSED</name>